<protein>
    <submittedName>
        <fullName evidence="1">Uncharacterized protein</fullName>
    </submittedName>
</protein>
<evidence type="ECO:0000313" key="2">
    <source>
        <dbReference type="Proteomes" id="UP000007174"/>
    </source>
</evidence>
<accession>H1VF23</accession>
<reference evidence="2" key="1">
    <citation type="journal article" date="2012" name="Nat. Genet.">
        <title>Lifestyle transitions in plant pathogenic Colletotrichum fungi deciphered by genome and transcriptome analyses.</title>
        <authorList>
            <person name="O'Connell R.J."/>
            <person name="Thon M.R."/>
            <person name="Hacquard S."/>
            <person name="Amyotte S.G."/>
            <person name="Kleemann J."/>
            <person name="Torres M.F."/>
            <person name="Damm U."/>
            <person name="Buiate E.A."/>
            <person name="Epstein L."/>
            <person name="Alkan N."/>
            <person name="Altmueller J."/>
            <person name="Alvarado-Balderrama L."/>
            <person name="Bauser C.A."/>
            <person name="Becker C."/>
            <person name="Birren B.W."/>
            <person name="Chen Z."/>
            <person name="Choi J."/>
            <person name="Crouch J.A."/>
            <person name="Duvick J.P."/>
            <person name="Farman M.A."/>
            <person name="Gan P."/>
            <person name="Heiman D."/>
            <person name="Henrissat B."/>
            <person name="Howard R.J."/>
            <person name="Kabbage M."/>
            <person name="Koch C."/>
            <person name="Kracher B."/>
            <person name="Kubo Y."/>
            <person name="Law A.D."/>
            <person name="Lebrun M.-H."/>
            <person name="Lee Y.-H."/>
            <person name="Miyara I."/>
            <person name="Moore N."/>
            <person name="Neumann U."/>
            <person name="Nordstroem K."/>
            <person name="Panaccione D.G."/>
            <person name="Panstruga R."/>
            <person name="Place M."/>
            <person name="Proctor R.H."/>
            <person name="Prusky D."/>
            <person name="Rech G."/>
            <person name="Reinhardt R."/>
            <person name="Rollins J.A."/>
            <person name="Rounsley S."/>
            <person name="Schardl C.L."/>
            <person name="Schwartz D.C."/>
            <person name="Shenoy N."/>
            <person name="Shirasu K."/>
            <person name="Sikhakolli U.R."/>
            <person name="Stueber K."/>
            <person name="Sukno S.A."/>
            <person name="Sweigard J.A."/>
            <person name="Takano Y."/>
            <person name="Takahara H."/>
            <person name="Trail F."/>
            <person name="van der Does H.C."/>
            <person name="Voll L.M."/>
            <person name="Will I."/>
            <person name="Young S."/>
            <person name="Zeng Q."/>
            <person name="Zhang J."/>
            <person name="Zhou S."/>
            <person name="Dickman M.B."/>
            <person name="Schulze-Lefert P."/>
            <person name="Ver Loren van Themaat E."/>
            <person name="Ma L.-J."/>
            <person name="Vaillancourt L.J."/>
        </authorList>
    </citation>
    <scope>NUCLEOTIDE SEQUENCE [LARGE SCALE GENOMIC DNA]</scope>
    <source>
        <strain evidence="2">IMI 349063</strain>
    </source>
</reference>
<sequence>MWRSRPEPSLLGSTRDSCTSVVIFERSAMPRLRRYSGGESGVRAWIACPARTSVVGCETSWPGGAASSYDGRDESADSLVFDMVYFG</sequence>
<organism evidence="1 2">
    <name type="scientific">Colletotrichum higginsianum (strain IMI 349063)</name>
    <name type="common">Crucifer anthracnose fungus</name>
    <dbReference type="NCBI Taxonomy" id="759273"/>
    <lineage>
        <taxon>Eukaryota</taxon>
        <taxon>Fungi</taxon>
        <taxon>Dikarya</taxon>
        <taxon>Ascomycota</taxon>
        <taxon>Pezizomycotina</taxon>
        <taxon>Sordariomycetes</taxon>
        <taxon>Hypocreomycetidae</taxon>
        <taxon>Glomerellales</taxon>
        <taxon>Glomerellaceae</taxon>
        <taxon>Colletotrichum</taxon>
        <taxon>Colletotrichum destructivum species complex</taxon>
    </lineage>
</organism>
<dbReference type="HOGENOM" id="CLU_2483247_0_0_1"/>
<gene>
    <name evidence="1" type="ORF">CH063_09816</name>
</gene>
<dbReference type="EMBL" id="CACQ02003176">
    <property type="protein sequence ID" value="CCF38826.1"/>
    <property type="molecule type" value="Genomic_DNA"/>
</dbReference>
<evidence type="ECO:0000313" key="1">
    <source>
        <dbReference type="EMBL" id="CCF38826.1"/>
    </source>
</evidence>
<proteinExistence type="predicted"/>
<name>H1VF23_COLHI</name>
<dbReference type="AlphaFoldDB" id="H1VF23"/>
<dbReference type="Proteomes" id="UP000007174">
    <property type="component" value="Unassembled WGS sequence"/>
</dbReference>